<dbReference type="GO" id="GO:0005886">
    <property type="term" value="C:plasma membrane"/>
    <property type="evidence" value="ECO:0007669"/>
    <property type="project" value="UniProtKB-SubCell"/>
</dbReference>
<dbReference type="Gene3D" id="1.10.3720.10">
    <property type="entry name" value="MetI-like"/>
    <property type="match status" value="1"/>
</dbReference>
<gene>
    <name evidence="9" type="primary">ribX</name>
    <name evidence="9" type="ORF">SRB5_03840</name>
</gene>
<evidence type="ECO:0000256" key="6">
    <source>
        <dbReference type="ARBA" id="ARBA00023136"/>
    </source>
</evidence>
<dbReference type="EMBL" id="WEGJ01000001">
    <property type="protein sequence ID" value="MQY10277.1"/>
    <property type="molecule type" value="Genomic_DNA"/>
</dbReference>
<accession>A0A7K0C9Z0</accession>
<comment type="subcellular location">
    <subcellularLocation>
        <location evidence="1 7">Cell membrane</location>
        <topology evidence="1 7">Multi-pass membrane protein</topology>
    </subcellularLocation>
</comment>
<evidence type="ECO:0000313" key="10">
    <source>
        <dbReference type="Proteomes" id="UP000466345"/>
    </source>
</evidence>
<keyword evidence="4 7" id="KW-0812">Transmembrane</keyword>
<evidence type="ECO:0000256" key="7">
    <source>
        <dbReference type="RuleBase" id="RU363032"/>
    </source>
</evidence>
<dbReference type="Pfam" id="PF00528">
    <property type="entry name" value="BPD_transp_1"/>
    <property type="match status" value="1"/>
</dbReference>
<dbReference type="GO" id="GO:0055085">
    <property type="term" value="P:transmembrane transport"/>
    <property type="evidence" value="ECO:0007669"/>
    <property type="project" value="InterPro"/>
</dbReference>
<feature type="transmembrane region" description="Helical" evidence="7">
    <location>
        <begin position="137"/>
        <end position="158"/>
    </location>
</feature>
<evidence type="ECO:0000313" key="9">
    <source>
        <dbReference type="EMBL" id="MQY10277.1"/>
    </source>
</evidence>
<keyword evidence="2 7" id="KW-0813">Transport</keyword>
<evidence type="ECO:0000256" key="5">
    <source>
        <dbReference type="ARBA" id="ARBA00022989"/>
    </source>
</evidence>
<feature type="domain" description="ABC transmembrane type-1" evidence="8">
    <location>
        <begin position="73"/>
        <end position="255"/>
    </location>
</feature>
<sequence>MRRALGELLTARGRRAARWLPPLAVLVCAVGVWYAVSLLVLDPDRRFLFPPPHAVVRVGFLDGDNRAELLEGLRRSAEVASLGLAVAVGAGVLLAVAMSQARWVERSLFPYLVVLQTTPVLALVPLFGFWFGFGFGTRVLVCALIALFPVVAGTLFGLRSVAAAQHDLFTLHGAGRVVRLWKLQLPAALPSVFTGLRISAGLSVVGAIVSDFFFRQGEPGIGVLIDRYQSRLQSEQLLAAVILSSLFGLAVFWFFGALARRVVGGWHESAREPGAW</sequence>
<dbReference type="PROSITE" id="PS50928">
    <property type="entry name" value="ABC_TM1"/>
    <property type="match status" value="1"/>
</dbReference>
<evidence type="ECO:0000256" key="3">
    <source>
        <dbReference type="ARBA" id="ARBA00022475"/>
    </source>
</evidence>
<name>A0A7K0C9Z0_9ACTN</name>
<dbReference type="PANTHER" id="PTHR30151">
    <property type="entry name" value="ALKANE SULFONATE ABC TRANSPORTER-RELATED, MEMBRANE SUBUNIT"/>
    <property type="match status" value="1"/>
</dbReference>
<keyword evidence="3" id="KW-1003">Cell membrane</keyword>
<dbReference type="Proteomes" id="UP000466345">
    <property type="component" value="Unassembled WGS sequence"/>
</dbReference>
<keyword evidence="10" id="KW-1185">Reference proteome</keyword>
<organism evidence="9 10">
    <name type="scientific">Streptomyces smaragdinus</name>
    <dbReference type="NCBI Taxonomy" id="2585196"/>
    <lineage>
        <taxon>Bacteria</taxon>
        <taxon>Bacillati</taxon>
        <taxon>Actinomycetota</taxon>
        <taxon>Actinomycetes</taxon>
        <taxon>Kitasatosporales</taxon>
        <taxon>Streptomycetaceae</taxon>
        <taxon>Streptomyces</taxon>
    </lineage>
</organism>
<comment type="similarity">
    <text evidence="7">Belongs to the binding-protein-dependent transport system permease family.</text>
</comment>
<feature type="transmembrane region" description="Helical" evidence="7">
    <location>
        <begin position="237"/>
        <end position="259"/>
    </location>
</feature>
<dbReference type="InterPro" id="IPR000515">
    <property type="entry name" value="MetI-like"/>
</dbReference>
<keyword evidence="5 7" id="KW-1133">Transmembrane helix</keyword>
<evidence type="ECO:0000256" key="4">
    <source>
        <dbReference type="ARBA" id="ARBA00022692"/>
    </source>
</evidence>
<dbReference type="PANTHER" id="PTHR30151:SF41">
    <property type="entry name" value="ABC TRANSPORTER PERMEASE PROTEIN"/>
    <property type="match status" value="1"/>
</dbReference>
<reference evidence="9 10" key="1">
    <citation type="submission" date="2019-10" db="EMBL/GenBank/DDBJ databases">
        <title>Streptomyces smaragdinus sp. nov. and Streptomyces fabii sp. nov., isolated from the gut of fungus growing-termite Macrotermes natalensis.</title>
        <authorList>
            <person name="Schwitalla J."/>
            <person name="Benndorf R."/>
            <person name="Martin K."/>
            <person name="De Beer W."/>
            <person name="Kaster A.-K."/>
            <person name="Vollmers J."/>
            <person name="Poulsen M."/>
            <person name="Beemelmanns C."/>
        </authorList>
    </citation>
    <scope>NUCLEOTIDE SEQUENCE [LARGE SCALE GENOMIC DNA]</scope>
    <source>
        <strain evidence="9 10">RB5</strain>
    </source>
</reference>
<feature type="transmembrane region" description="Helical" evidence="7">
    <location>
        <begin position="109"/>
        <end position="131"/>
    </location>
</feature>
<keyword evidence="6 7" id="KW-0472">Membrane</keyword>
<evidence type="ECO:0000256" key="1">
    <source>
        <dbReference type="ARBA" id="ARBA00004651"/>
    </source>
</evidence>
<dbReference type="CDD" id="cd06261">
    <property type="entry name" value="TM_PBP2"/>
    <property type="match status" value="1"/>
</dbReference>
<comment type="caution">
    <text evidence="9">The sequence shown here is derived from an EMBL/GenBank/DDBJ whole genome shotgun (WGS) entry which is preliminary data.</text>
</comment>
<protein>
    <submittedName>
        <fullName evidence="9">Riboflavin transport system permease protein RibX</fullName>
    </submittedName>
</protein>
<dbReference type="AlphaFoldDB" id="A0A7K0C9Z0"/>
<dbReference type="InterPro" id="IPR035906">
    <property type="entry name" value="MetI-like_sf"/>
</dbReference>
<evidence type="ECO:0000256" key="2">
    <source>
        <dbReference type="ARBA" id="ARBA00022448"/>
    </source>
</evidence>
<dbReference type="SUPFAM" id="SSF161098">
    <property type="entry name" value="MetI-like"/>
    <property type="match status" value="1"/>
</dbReference>
<dbReference type="RefSeq" id="WP_323376783.1">
    <property type="nucleotide sequence ID" value="NZ_WEGJ01000001.1"/>
</dbReference>
<feature type="transmembrane region" description="Helical" evidence="7">
    <location>
        <begin position="20"/>
        <end position="41"/>
    </location>
</feature>
<proteinExistence type="inferred from homology"/>
<evidence type="ECO:0000259" key="8">
    <source>
        <dbReference type="PROSITE" id="PS50928"/>
    </source>
</evidence>
<feature type="transmembrane region" description="Helical" evidence="7">
    <location>
        <begin position="79"/>
        <end position="97"/>
    </location>
</feature>